<evidence type="ECO:0000313" key="2">
    <source>
        <dbReference type="Proteomes" id="UP000053593"/>
    </source>
</evidence>
<name>A0A0D0D284_9AGAR</name>
<dbReference type="AlphaFoldDB" id="A0A0D0D284"/>
<dbReference type="HOGENOM" id="CLU_2373003_0_0_1"/>
<reference evidence="1 2" key="1">
    <citation type="submission" date="2014-04" db="EMBL/GenBank/DDBJ databases">
        <title>Evolutionary Origins and Diversification of the Mycorrhizal Mutualists.</title>
        <authorList>
            <consortium name="DOE Joint Genome Institute"/>
            <consortium name="Mycorrhizal Genomics Consortium"/>
            <person name="Kohler A."/>
            <person name="Kuo A."/>
            <person name="Nagy L.G."/>
            <person name="Floudas D."/>
            <person name="Copeland A."/>
            <person name="Barry K.W."/>
            <person name="Cichocki N."/>
            <person name="Veneault-Fourrey C."/>
            <person name="LaButti K."/>
            <person name="Lindquist E.A."/>
            <person name="Lipzen A."/>
            <person name="Lundell T."/>
            <person name="Morin E."/>
            <person name="Murat C."/>
            <person name="Riley R."/>
            <person name="Ohm R."/>
            <person name="Sun H."/>
            <person name="Tunlid A."/>
            <person name="Henrissat B."/>
            <person name="Grigoriev I.V."/>
            <person name="Hibbett D.S."/>
            <person name="Martin F."/>
        </authorList>
    </citation>
    <scope>NUCLEOTIDE SEQUENCE [LARGE SCALE GENOMIC DNA]</scope>
    <source>
        <strain evidence="1 2">FD-317 M1</strain>
    </source>
</reference>
<keyword evidence="2" id="KW-1185">Reference proteome</keyword>
<protein>
    <submittedName>
        <fullName evidence="1">Unplaced genomic scaffold GYMLUscaffold_16, whole genome shotgun sequence</fullName>
    </submittedName>
</protein>
<dbReference type="EMBL" id="KN834764">
    <property type="protein sequence ID" value="KIK63328.1"/>
    <property type="molecule type" value="Genomic_DNA"/>
</dbReference>
<dbReference type="Proteomes" id="UP000053593">
    <property type="component" value="Unassembled WGS sequence"/>
</dbReference>
<accession>A0A0D0D284</accession>
<gene>
    <name evidence="1" type="ORF">GYMLUDRAFT_41035</name>
</gene>
<organism evidence="1 2">
    <name type="scientific">Collybiopsis luxurians FD-317 M1</name>
    <dbReference type="NCBI Taxonomy" id="944289"/>
    <lineage>
        <taxon>Eukaryota</taxon>
        <taxon>Fungi</taxon>
        <taxon>Dikarya</taxon>
        <taxon>Basidiomycota</taxon>
        <taxon>Agaricomycotina</taxon>
        <taxon>Agaricomycetes</taxon>
        <taxon>Agaricomycetidae</taxon>
        <taxon>Agaricales</taxon>
        <taxon>Marasmiineae</taxon>
        <taxon>Omphalotaceae</taxon>
        <taxon>Collybiopsis</taxon>
        <taxon>Collybiopsis luxurians</taxon>
    </lineage>
</organism>
<proteinExistence type="predicted"/>
<sequence>MSIVHPAPDLLICGIVMLRMKLKLLKDTSIIPDQLGPAILIGRDDLFGLQLPETLEYKVVHIPAPANTKHPERPGNKLVGVCPVTFKDKAERESA</sequence>
<evidence type="ECO:0000313" key="1">
    <source>
        <dbReference type="EMBL" id="KIK63328.1"/>
    </source>
</evidence>